<protein>
    <submittedName>
        <fullName evidence="1">Uncharacterized protein</fullName>
    </submittedName>
</protein>
<name>A0A1D8NB26_YARLL</name>
<dbReference type="Proteomes" id="UP000182444">
    <property type="component" value="Chromosome 1C"/>
</dbReference>
<evidence type="ECO:0000313" key="1">
    <source>
        <dbReference type="EMBL" id="AOW02834.1"/>
    </source>
</evidence>
<dbReference type="RefSeq" id="XP_068138478.1">
    <property type="nucleotide sequence ID" value="XM_068282377.1"/>
</dbReference>
<dbReference type="EMBL" id="CP017555">
    <property type="protein sequence ID" value="AOW02834.1"/>
    <property type="molecule type" value="Genomic_DNA"/>
</dbReference>
<reference evidence="1 2" key="1">
    <citation type="journal article" date="2016" name="PLoS ONE">
        <title>Sequence Assembly of Yarrowia lipolytica Strain W29/CLIB89 Shows Transposable Element Diversity.</title>
        <authorList>
            <person name="Magnan C."/>
            <person name="Yu J."/>
            <person name="Chang I."/>
            <person name="Jahn E."/>
            <person name="Kanomata Y."/>
            <person name="Wu J."/>
            <person name="Zeller M."/>
            <person name="Oakes M."/>
            <person name="Baldi P."/>
            <person name="Sandmeyer S."/>
        </authorList>
    </citation>
    <scope>NUCLEOTIDE SEQUENCE [LARGE SCALE GENOMIC DNA]</scope>
    <source>
        <strain evidence="2">CLIB89(W29)</strain>
    </source>
</reference>
<gene>
    <name evidence="1" type="ORF">YALI1_C19369g</name>
</gene>
<evidence type="ECO:0000313" key="2">
    <source>
        <dbReference type="Proteomes" id="UP000182444"/>
    </source>
</evidence>
<organism evidence="1 2">
    <name type="scientific">Yarrowia lipolytica</name>
    <name type="common">Candida lipolytica</name>
    <dbReference type="NCBI Taxonomy" id="4952"/>
    <lineage>
        <taxon>Eukaryota</taxon>
        <taxon>Fungi</taxon>
        <taxon>Dikarya</taxon>
        <taxon>Ascomycota</taxon>
        <taxon>Saccharomycotina</taxon>
        <taxon>Dipodascomycetes</taxon>
        <taxon>Dipodascales</taxon>
        <taxon>Dipodascales incertae sedis</taxon>
        <taxon>Yarrowia</taxon>
    </lineage>
</organism>
<accession>A0A1D8NB26</accession>
<dbReference type="VEuPathDB" id="FungiDB:YALI1_C19369g"/>
<dbReference type="AlphaFoldDB" id="A0A1D8NB26"/>
<dbReference type="GeneID" id="94583011"/>
<sequence length="75" mass="8483">MISNLKGVFFTGKQSLPCLFLSSPLVSLPIHLFVTSSLRYRADCFLIKFPSFNSQFFSQILFPSVLVSVWSTSRC</sequence>
<proteinExistence type="predicted"/>